<dbReference type="GO" id="GO:0008236">
    <property type="term" value="F:serine-type peptidase activity"/>
    <property type="evidence" value="ECO:0007669"/>
    <property type="project" value="UniProtKB-KW"/>
</dbReference>
<sequence length="353" mass="39112">METDDLNAEEIEVLQFMLVIGKGGSSSCVPASKEEKLSAGSVVLEYSTDGGISWKLLQELLPSLYRNPRLFRTKLGEEVVKDPSGVVRFRIWQPFHNSQNQWAIDNLRITSDMQMGSMQADFAEGSSIMSPWMSVTANRLDKYCNSDDLAQILDGEEPVRIAVTYPLTLHDGDVISFQISVGCKSEGFGEEGLVLLEYSKDGGIRWSLVDEGCHSTAVHCDGPREPSIYRSGHHGTWTRFSITVDHKLSLGSIHLRWKQENPGGTRDGEFAMRDLYIGRPCPFACFGHGLCTAAGLCKCDEGYSVSLWGCSAAHRMTLSQSKRQNLEVRSHVDASDLLYIAKRNNGESASVYE</sequence>
<dbReference type="Gene3D" id="2.60.120.260">
    <property type="entry name" value="Galactose-binding domain-like"/>
    <property type="match status" value="2"/>
</dbReference>
<dbReference type="GO" id="GO:0007155">
    <property type="term" value="P:cell adhesion"/>
    <property type="evidence" value="ECO:0007669"/>
    <property type="project" value="UniProtKB-KW"/>
</dbReference>
<keyword evidence="10" id="KW-0106">Calcium</keyword>
<evidence type="ECO:0000256" key="1">
    <source>
        <dbReference type="ARBA" id="ARBA00004498"/>
    </source>
</evidence>
<evidence type="ECO:0000256" key="2">
    <source>
        <dbReference type="ARBA" id="ARBA00022473"/>
    </source>
</evidence>
<dbReference type="GO" id="GO:0046872">
    <property type="term" value="F:metal ion binding"/>
    <property type="evidence" value="ECO:0007669"/>
    <property type="project" value="UniProtKB-KW"/>
</dbReference>
<comment type="function">
    <text evidence="15">Extracellular matrix serine protease secreted by pioneer neurons that plays a role in layering of neurons in the cerebral cortex and cerebellum by coordinating cell positioning during neurodevelopment. Regulates microtubule function in neurons and neuronal migration. Binding to the extracellular domains of lipoprotein receptors VLDLR and LRP8/APOER2 induces tyrosine phosphorylation of DAB1 and modulation of TAU phosphorylation. Affects migration of sympathetic preganglionic neurons in the spinal cord, where it seems to act as a barrier to neuronal migration. Enzymatic activity is important for the modulation of cell adhesion.</text>
</comment>
<evidence type="ECO:0000256" key="7">
    <source>
        <dbReference type="ARBA" id="ARBA00022801"/>
    </source>
</evidence>
<comment type="subunit">
    <text evidence="14">Oligomer of disulfide-linked homodimers.</text>
</comment>
<evidence type="ECO:0000256" key="8">
    <source>
        <dbReference type="ARBA" id="ARBA00022825"/>
    </source>
</evidence>
<keyword evidence="4" id="KW-0272">Extracellular matrix</keyword>
<keyword evidence="18" id="KW-1185">Reference proteome</keyword>
<proteinExistence type="inferred from homology"/>
<evidence type="ECO:0000313" key="18">
    <source>
        <dbReference type="Proteomes" id="UP001381693"/>
    </source>
</evidence>
<dbReference type="Pfam" id="PF21471">
    <property type="entry name" value="Reelin_subrepeat-B"/>
    <property type="match status" value="2"/>
</dbReference>
<evidence type="ECO:0000256" key="9">
    <source>
        <dbReference type="ARBA" id="ARBA00022833"/>
    </source>
</evidence>
<dbReference type="GO" id="GO:0001764">
    <property type="term" value="P:neuron migration"/>
    <property type="evidence" value="ECO:0007669"/>
    <property type="project" value="InterPro"/>
</dbReference>
<name>A0AAN8ZTW7_HALRR</name>
<reference evidence="17 18" key="1">
    <citation type="submission" date="2023-11" db="EMBL/GenBank/DDBJ databases">
        <title>Halocaridina rubra genome assembly.</title>
        <authorList>
            <person name="Smith C."/>
        </authorList>
    </citation>
    <scope>NUCLEOTIDE SEQUENCE [LARGE SCALE GENOMIC DNA]</scope>
    <source>
        <strain evidence="17">EP-1</strain>
        <tissue evidence="17">Whole</tissue>
    </source>
</reference>
<keyword evidence="6" id="KW-0479">Metal-binding</keyword>
<dbReference type="PROSITE" id="PS01186">
    <property type="entry name" value="EGF_2"/>
    <property type="match status" value="1"/>
</dbReference>
<keyword evidence="3" id="KW-0964">Secreted</keyword>
<dbReference type="EMBL" id="JAXCGZ010022652">
    <property type="protein sequence ID" value="KAK7028237.1"/>
    <property type="molecule type" value="Genomic_DNA"/>
</dbReference>
<keyword evidence="7" id="KW-0378">Hydrolase</keyword>
<evidence type="ECO:0000256" key="6">
    <source>
        <dbReference type="ARBA" id="ARBA00022723"/>
    </source>
</evidence>
<dbReference type="PANTHER" id="PTHR11841:SF1">
    <property type="entry name" value="REELIN"/>
    <property type="match status" value="1"/>
</dbReference>
<comment type="subcellular location">
    <subcellularLocation>
        <location evidence="1">Secreted</location>
        <location evidence="1">Extracellular space</location>
        <location evidence="1">Extracellular matrix</location>
    </subcellularLocation>
</comment>
<evidence type="ECO:0000256" key="14">
    <source>
        <dbReference type="ARBA" id="ARBA00044961"/>
    </source>
</evidence>
<evidence type="ECO:0000256" key="15">
    <source>
        <dbReference type="ARBA" id="ARBA00046064"/>
    </source>
</evidence>
<dbReference type="GO" id="GO:0007417">
    <property type="term" value="P:central nervous system development"/>
    <property type="evidence" value="ECO:0007669"/>
    <property type="project" value="InterPro"/>
</dbReference>
<dbReference type="Proteomes" id="UP001381693">
    <property type="component" value="Unassembled WGS sequence"/>
</dbReference>
<dbReference type="InterPro" id="IPR000742">
    <property type="entry name" value="EGF"/>
</dbReference>
<keyword evidence="5" id="KW-0645">Protease</keyword>
<dbReference type="GO" id="GO:0070325">
    <property type="term" value="F:lipoprotein particle receptor binding"/>
    <property type="evidence" value="ECO:0007669"/>
    <property type="project" value="InterPro"/>
</dbReference>
<accession>A0AAN8ZTW7</accession>
<gene>
    <name evidence="17" type="ORF">SK128_005964</name>
</gene>
<organism evidence="17 18">
    <name type="scientific">Halocaridina rubra</name>
    <name type="common">Hawaiian red shrimp</name>
    <dbReference type="NCBI Taxonomy" id="373956"/>
    <lineage>
        <taxon>Eukaryota</taxon>
        <taxon>Metazoa</taxon>
        <taxon>Ecdysozoa</taxon>
        <taxon>Arthropoda</taxon>
        <taxon>Crustacea</taxon>
        <taxon>Multicrustacea</taxon>
        <taxon>Malacostraca</taxon>
        <taxon>Eumalacostraca</taxon>
        <taxon>Eucarida</taxon>
        <taxon>Decapoda</taxon>
        <taxon>Pleocyemata</taxon>
        <taxon>Caridea</taxon>
        <taxon>Atyoidea</taxon>
        <taxon>Atyidae</taxon>
        <taxon>Halocaridina</taxon>
    </lineage>
</organism>
<evidence type="ECO:0000256" key="4">
    <source>
        <dbReference type="ARBA" id="ARBA00022530"/>
    </source>
</evidence>
<dbReference type="PANTHER" id="PTHR11841">
    <property type="entry name" value="REELIN"/>
    <property type="match status" value="1"/>
</dbReference>
<evidence type="ECO:0000313" key="17">
    <source>
        <dbReference type="EMBL" id="KAK7028237.1"/>
    </source>
</evidence>
<dbReference type="AlphaFoldDB" id="A0AAN8ZTW7"/>
<protein>
    <recommendedName>
        <fullName evidence="13">Reelin</fullName>
    </recommendedName>
</protein>
<dbReference type="SUPFAM" id="SSF50939">
    <property type="entry name" value="Sialidases"/>
    <property type="match status" value="1"/>
</dbReference>
<feature type="domain" description="EGF-like" evidence="16">
    <location>
        <begin position="297"/>
        <end position="310"/>
    </location>
</feature>
<keyword evidence="9" id="KW-0862">Zinc</keyword>
<evidence type="ECO:0000256" key="5">
    <source>
        <dbReference type="ARBA" id="ARBA00022670"/>
    </source>
</evidence>
<evidence type="ECO:0000256" key="13">
    <source>
        <dbReference type="ARBA" id="ARBA00023900"/>
    </source>
</evidence>
<evidence type="ECO:0000256" key="12">
    <source>
        <dbReference type="ARBA" id="ARBA00023773"/>
    </source>
</evidence>
<keyword evidence="8" id="KW-0720">Serine protease</keyword>
<evidence type="ECO:0000256" key="11">
    <source>
        <dbReference type="ARBA" id="ARBA00022889"/>
    </source>
</evidence>
<evidence type="ECO:0000256" key="3">
    <source>
        <dbReference type="ARBA" id="ARBA00022525"/>
    </source>
</evidence>
<evidence type="ECO:0000256" key="10">
    <source>
        <dbReference type="ARBA" id="ARBA00022837"/>
    </source>
</evidence>
<keyword evidence="11" id="KW-0130">Cell adhesion</keyword>
<dbReference type="InterPro" id="IPR034968">
    <property type="entry name" value="Reelin"/>
</dbReference>
<keyword evidence="2" id="KW-0217">Developmental protein</keyword>
<comment type="caution">
    <text evidence="17">The sequence shown here is derived from an EMBL/GenBank/DDBJ whole genome shotgun (WGS) entry which is preliminary data.</text>
</comment>
<dbReference type="GO" id="GO:0006508">
    <property type="term" value="P:proteolysis"/>
    <property type="evidence" value="ECO:0007669"/>
    <property type="project" value="UniProtKB-KW"/>
</dbReference>
<evidence type="ECO:0000259" key="16">
    <source>
        <dbReference type="PROSITE" id="PS01186"/>
    </source>
</evidence>
<dbReference type="InterPro" id="IPR036278">
    <property type="entry name" value="Sialidase_sf"/>
</dbReference>
<dbReference type="InterPro" id="IPR049419">
    <property type="entry name" value="Reelin_subrepeat-B"/>
</dbReference>
<comment type="similarity">
    <text evidence="12">Belongs to the reelin family.</text>
</comment>